<protein>
    <submittedName>
        <fullName evidence="2">Uncharacterized protein</fullName>
    </submittedName>
</protein>
<evidence type="ECO:0000256" key="1">
    <source>
        <dbReference type="SAM" id="MobiDB-lite"/>
    </source>
</evidence>
<comment type="caution">
    <text evidence="2">The sequence shown here is derived from an EMBL/GenBank/DDBJ whole genome shotgun (WGS) entry which is preliminary data.</text>
</comment>
<dbReference type="EMBL" id="VULT01000029">
    <property type="protein sequence ID" value="MSS18672.1"/>
    <property type="molecule type" value="Genomic_DNA"/>
</dbReference>
<evidence type="ECO:0000313" key="3">
    <source>
        <dbReference type="Proteomes" id="UP000483362"/>
    </source>
</evidence>
<accession>A0A6L5XGU5</accession>
<sequence length="538" mass="62486">MDPQPFYLNDIQNEVIYTGAKDTILCAGRALGKGLIHALWNLRNMQRMPGSITGIVSPNCKRALTNTLPSMLVHWEKLGYLRNVHWCIGIKPPKAWHWPEPIFRPENYENVLSFYNGSIGFIISQDRSGTSNSQSYDALDIDEAKFIDFEQLKDETLPANRGNRQYFGKHYFHHGMLITSDMPVTKKGSWFLEYEHKCDPELIKLIQGTVYEVWRVEQKIAAITAKGHEVPAWLRSQLRTLNRDLCRMRSVATYYREASTIYNMQVLGEAFINQLKRDLPPLTFQTSVLCKRIGIQRDGFYSSMTENNKYSATNFSYLDDLEYQFDKIKEPSSLADADVDRNQPLCIAFDYNANINWLVVGQPRKTQLLILKSFFVKFERKLPELIDDFCQYYRHHKRREVVFYYDSTAIGSNYAVNQEDFRWVIINEFKKRGWRVRDVYLGRPMHHIEKQLLINRMLAGHARLRPMFNRENNEDLLVSVQTAGVYNGGKDKRGEKLAETEEDKLEARTDGSDAFDTLCIGVEKFPQSTHSINVTSSF</sequence>
<feature type="region of interest" description="Disordered" evidence="1">
    <location>
        <begin position="489"/>
        <end position="508"/>
    </location>
</feature>
<reference evidence="2 3" key="1">
    <citation type="submission" date="2019-08" db="EMBL/GenBank/DDBJ databases">
        <title>In-depth cultivation of the pig gut microbiome towards novel bacterial diversity and tailored functional studies.</title>
        <authorList>
            <person name="Wylensek D."/>
            <person name="Hitch T.C.A."/>
            <person name="Clavel T."/>
        </authorList>
    </citation>
    <scope>NUCLEOTIDE SEQUENCE [LARGE SCALE GENOMIC DNA]</scope>
    <source>
        <strain evidence="2 3">Oil-RF-744-WCA-WT-10</strain>
    </source>
</reference>
<proteinExistence type="predicted"/>
<dbReference type="Gene3D" id="3.40.50.300">
    <property type="entry name" value="P-loop containing nucleotide triphosphate hydrolases"/>
    <property type="match status" value="1"/>
</dbReference>
<gene>
    <name evidence="2" type="ORF">FYJ29_13035</name>
</gene>
<organism evidence="2 3">
    <name type="scientific">Sodaliphilus pleomorphus</name>
    <dbReference type="NCBI Taxonomy" id="2606626"/>
    <lineage>
        <taxon>Bacteria</taxon>
        <taxon>Pseudomonadati</taxon>
        <taxon>Bacteroidota</taxon>
        <taxon>Bacteroidia</taxon>
        <taxon>Bacteroidales</taxon>
        <taxon>Muribaculaceae</taxon>
        <taxon>Sodaliphilus</taxon>
    </lineage>
</organism>
<name>A0A6L5XGU5_9BACT</name>
<dbReference type="AlphaFoldDB" id="A0A6L5XGU5"/>
<keyword evidence="3" id="KW-1185">Reference proteome</keyword>
<dbReference type="InterPro" id="IPR027417">
    <property type="entry name" value="P-loop_NTPase"/>
</dbReference>
<evidence type="ECO:0000313" key="2">
    <source>
        <dbReference type="EMBL" id="MSS18672.1"/>
    </source>
</evidence>
<dbReference type="Proteomes" id="UP000483362">
    <property type="component" value="Unassembled WGS sequence"/>
</dbReference>